<keyword evidence="6 9" id="KW-0119">Carbohydrate metabolism</keyword>
<feature type="domain" description="GH10" evidence="10">
    <location>
        <begin position="24"/>
        <end position="352"/>
    </location>
</feature>
<dbReference type="InterPro" id="IPR044846">
    <property type="entry name" value="GH10"/>
</dbReference>
<dbReference type="InterPro" id="IPR001000">
    <property type="entry name" value="GH10_dom"/>
</dbReference>
<dbReference type="Gene3D" id="3.20.20.80">
    <property type="entry name" value="Glycosidases"/>
    <property type="match status" value="1"/>
</dbReference>
<dbReference type="SUPFAM" id="SSF51445">
    <property type="entry name" value="(Trans)glycosidases"/>
    <property type="match status" value="1"/>
</dbReference>
<evidence type="ECO:0000256" key="6">
    <source>
        <dbReference type="ARBA" id="ARBA00023277"/>
    </source>
</evidence>
<evidence type="ECO:0000256" key="5">
    <source>
        <dbReference type="ARBA" id="ARBA00022801"/>
    </source>
</evidence>
<evidence type="ECO:0000313" key="12">
    <source>
        <dbReference type="Proteomes" id="UP001426770"/>
    </source>
</evidence>
<comment type="catalytic activity">
    <reaction evidence="1 9">
        <text>Endohydrolysis of (1-&gt;4)-beta-D-xylosidic linkages in xylans.</text>
        <dbReference type="EC" id="3.2.1.8"/>
    </reaction>
</comment>
<keyword evidence="5 9" id="KW-0378">Hydrolase</keyword>
<keyword evidence="12" id="KW-1185">Reference proteome</keyword>
<dbReference type="SMART" id="SM00633">
    <property type="entry name" value="Glyco_10"/>
    <property type="match status" value="1"/>
</dbReference>
<gene>
    <name evidence="11" type="primary">rsgI6</name>
    <name evidence="11" type="ORF">Lsed01_00675</name>
</gene>
<evidence type="ECO:0000256" key="3">
    <source>
        <dbReference type="ARBA" id="ARBA00022651"/>
    </source>
</evidence>
<comment type="caution">
    <text evidence="11">The sequence shown here is derived from an EMBL/GenBank/DDBJ whole genome shotgun (WGS) entry which is preliminary data.</text>
</comment>
<keyword evidence="8 9" id="KW-0624">Polysaccharide degradation</keyword>
<dbReference type="PROSITE" id="PS51760">
    <property type="entry name" value="GH10_2"/>
    <property type="match status" value="1"/>
</dbReference>
<reference evidence="11 12" key="1">
    <citation type="submission" date="2024-02" db="EMBL/GenBank/DDBJ databases">
        <title>Lysinimicrobium sediminis NBRC 112286.</title>
        <authorList>
            <person name="Ichikawa N."/>
            <person name="Katano-Makiyama Y."/>
            <person name="Hidaka K."/>
        </authorList>
    </citation>
    <scope>NUCLEOTIDE SEQUENCE [LARGE SCALE GENOMIC DNA]</scope>
    <source>
        <strain evidence="11 12">NBRC 112286</strain>
    </source>
</reference>
<dbReference type="PRINTS" id="PR00134">
    <property type="entry name" value="GLHYDRLASE10"/>
</dbReference>
<evidence type="ECO:0000256" key="7">
    <source>
        <dbReference type="ARBA" id="ARBA00023295"/>
    </source>
</evidence>
<evidence type="ECO:0000256" key="1">
    <source>
        <dbReference type="ARBA" id="ARBA00000681"/>
    </source>
</evidence>
<dbReference type="EC" id="3.2.1.8" evidence="9"/>
<dbReference type="PANTHER" id="PTHR31490:SF88">
    <property type="entry name" value="BETA-XYLANASE"/>
    <property type="match status" value="1"/>
</dbReference>
<name>A0ABP9WGA4_9MICO</name>
<accession>A0ABP9WGA4</accession>
<dbReference type="EMBL" id="BAABRR010000003">
    <property type="protein sequence ID" value="GAA5518253.1"/>
    <property type="molecule type" value="Genomic_DNA"/>
</dbReference>
<evidence type="ECO:0000256" key="9">
    <source>
        <dbReference type="RuleBase" id="RU361174"/>
    </source>
</evidence>
<evidence type="ECO:0000256" key="4">
    <source>
        <dbReference type="ARBA" id="ARBA00022729"/>
    </source>
</evidence>
<evidence type="ECO:0000259" key="10">
    <source>
        <dbReference type="PROSITE" id="PS51760"/>
    </source>
</evidence>
<dbReference type="RefSeq" id="WP_345378579.1">
    <property type="nucleotide sequence ID" value="NZ_BAABRR010000003.1"/>
</dbReference>
<keyword evidence="3" id="KW-0858">Xylan degradation</keyword>
<protein>
    <recommendedName>
        <fullName evidence="9">Beta-xylanase</fullName>
        <ecNumber evidence="9">3.2.1.8</ecNumber>
    </recommendedName>
</protein>
<dbReference type="Proteomes" id="UP001426770">
    <property type="component" value="Unassembled WGS sequence"/>
</dbReference>
<keyword evidence="7 9" id="KW-0326">Glycosidase</keyword>
<sequence>MTPAPHPRRGAATVRLTDATGAPAAHEPVLVEQRSHAFGFGCTAFELIPGGAAADPAHTAREAAQWLAVFNRATLPLYWRWFETVPGRPDTHRIAATARWLRGHGVRVKGHPLLWHTLAPEWLLGRSERDVENTVRARIARDAAAFSGIIEEFDAINEAVILPVFTAEDNAITELAKARGRVEVVRLAFETARAANPSARLVLNDFNLSAEYELLIEECLAAGIEIDALGLQTHMHQGYRGAEQVTEILDRFGRFGLPLQLTETSLVSGALMPAEIVDLNDYVVDAWPSTPEGEERQARELEAHYRAVWDHPAVESITWWGLQDRGQWLDAPAGLIRADGTPKPSYDVLRDLVTREWWSGPAAAVTDADGNLRIEGAAGEYRVTWSGGEVDVDVDVVAHAAHHAAGATADATASTLG</sequence>
<dbReference type="PANTHER" id="PTHR31490">
    <property type="entry name" value="GLYCOSYL HYDROLASE"/>
    <property type="match status" value="1"/>
</dbReference>
<organism evidence="11 12">
    <name type="scientific">Demequina sediminis</name>
    <dbReference type="NCBI Taxonomy" id="1930058"/>
    <lineage>
        <taxon>Bacteria</taxon>
        <taxon>Bacillati</taxon>
        <taxon>Actinomycetota</taxon>
        <taxon>Actinomycetes</taxon>
        <taxon>Micrococcales</taxon>
        <taxon>Demequinaceae</taxon>
        <taxon>Demequina</taxon>
    </lineage>
</organism>
<evidence type="ECO:0000256" key="2">
    <source>
        <dbReference type="ARBA" id="ARBA00007495"/>
    </source>
</evidence>
<evidence type="ECO:0000313" key="11">
    <source>
        <dbReference type="EMBL" id="GAA5518253.1"/>
    </source>
</evidence>
<dbReference type="Pfam" id="PF00331">
    <property type="entry name" value="Glyco_hydro_10"/>
    <property type="match status" value="1"/>
</dbReference>
<proteinExistence type="inferred from homology"/>
<evidence type="ECO:0000256" key="8">
    <source>
        <dbReference type="ARBA" id="ARBA00023326"/>
    </source>
</evidence>
<comment type="similarity">
    <text evidence="2 9">Belongs to the glycosyl hydrolase 10 (cellulase F) family.</text>
</comment>
<dbReference type="InterPro" id="IPR017853">
    <property type="entry name" value="GH"/>
</dbReference>
<keyword evidence="4" id="KW-0732">Signal</keyword>